<dbReference type="PROSITE" id="PS50089">
    <property type="entry name" value="ZF_RING_2"/>
    <property type="match status" value="1"/>
</dbReference>
<dbReference type="SUPFAM" id="SSF57850">
    <property type="entry name" value="RING/U-box"/>
    <property type="match status" value="1"/>
</dbReference>
<dbReference type="AlphaFoldDB" id="A0A4P9YMU5"/>
<feature type="compositionally biased region" description="Low complexity" evidence="7">
    <location>
        <begin position="508"/>
        <end position="518"/>
    </location>
</feature>
<dbReference type="GO" id="GO:0000976">
    <property type="term" value="F:transcription cis-regulatory region binding"/>
    <property type="evidence" value="ECO:0007669"/>
    <property type="project" value="TreeGrafter"/>
</dbReference>
<keyword evidence="8" id="KW-0812">Transmembrane</keyword>
<dbReference type="GO" id="GO:0045944">
    <property type="term" value="P:positive regulation of transcription by RNA polymerase II"/>
    <property type="evidence" value="ECO:0007669"/>
    <property type="project" value="TreeGrafter"/>
</dbReference>
<dbReference type="PROSITE" id="PS00518">
    <property type="entry name" value="ZF_RING_1"/>
    <property type="match status" value="1"/>
</dbReference>
<comment type="subcellular location">
    <subcellularLocation>
        <location evidence="1">Cytoplasm</location>
    </subcellularLocation>
</comment>
<evidence type="ECO:0000256" key="7">
    <source>
        <dbReference type="SAM" id="MobiDB-lite"/>
    </source>
</evidence>
<keyword evidence="3" id="KW-0479">Metal-binding</keyword>
<reference evidence="11" key="1">
    <citation type="journal article" date="2018" name="Nat. Microbiol.">
        <title>Leveraging single-cell genomics to expand the fungal tree of life.</title>
        <authorList>
            <person name="Ahrendt S.R."/>
            <person name="Quandt C.A."/>
            <person name="Ciobanu D."/>
            <person name="Clum A."/>
            <person name="Salamov A."/>
            <person name="Andreopoulos B."/>
            <person name="Cheng J.F."/>
            <person name="Woyke T."/>
            <person name="Pelin A."/>
            <person name="Henrissat B."/>
            <person name="Reynolds N.K."/>
            <person name="Benny G.L."/>
            <person name="Smith M.E."/>
            <person name="James T.Y."/>
            <person name="Grigoriev I.V."/>
        </authorList>
    </citation>
    <scope>NUCLEOTIDE SEQUENCE [LARGE SCALE GENOMIC DNA]</scope>
    <source>
        <strain evidence="11">CSF55</strain>
    </source>
</reference>
<name>A0A4P9YMU5_ROZAC</name>
<protein>
    <recommendedName>
        <fullName evidence="9">RING-type domain-containing protein</fullName>
    </recommendedName>
</protein>
<keyword evidence="8" id="KW-0472">Membrane</keyword>
<evidence type="ECO:0000256" key="8">
    <source>
        <dbReference type="SAM" id="Phobius"/>
    </source>
</evidence>
<dbReference type="EMBL" id="ML004995">
    <property type="protein sequence ID" value="RKP21037.1"/>
    <property type="molecule type" value="Genomic_DNA"/>
</dbReference>
<keyword evidence="5" id="KW-0862">Zinc</keyword>
<evidence type="ECO:0000256" key="5">
    <source>
        <dbReference type="ARBA" id="ARBA00022833"/>
    </source>
</evidence>
<dbReference type="Proteomes" id="UP000281549">
    <property type="component" value="Unassembled WGS sequence"/>
</dbReference>
<proteinExistence type="predicted"/>
<evidence type="ECO:0000256" key="6">
    <source>
        <dbReference type="PROSITE-ProRule" id="PRU00175"/>
    </source>
</evidence>
<evidence type="ECO:0000313" key="10">
    <source>
        <dbReference type="EMBL" id="RKP21037.1"/>
    </source>
</evidence>
<dbReference type="InterPro" id="IPR017907">
    <property type="entry name" value="Znf_RING_CS"/>
</dbReference>
<evidence type="ECO:0000256" key="1">
    <source>
        <dbReference type="ARBA" id="ARBA00004496"/>
    </source>
</evidence>
<dbReference type="GO" id="GO:0005737">
    <property type="term" value="C:cytoplasm"/>
    <property type="evidence" value="ECO:0007669"/>
    <property type="project" value="UniProtKB-SubCell"/>
</dbReference>
<dbReference type="InterPro" id="IPR001841">
    <property type="entry name" value="Znf_RING"/>
</dbReference>
<feature type="domain" description="RING-type" evidence="9">
    <location>
        <begin position="133"/>
        <end position="174"/>
    </location>
</feature>
<dbReference type="InterPro" id="IPR013083">
    <property type="entry name" value="Znf_RING/FYVE/PHD"/>
</dbReference>
<dbReference type="SMART" id="SM00184">
    <property type="entry name" value="RING"/>
    <property type="match status" value="1"/>
</dbReference>
<dbReference type="CDD" id="cd16536">
    <property type="entry name" value="RING-HC_RNF10"/>
    <property type="match status" value="1"/>
</dbReference>
<dbReference type="Gene3D" id="3.30.40.10">
    <property type="entry name" value="Zinc/RING finger domain, C3HC4 (zinc finger)"/>
    <property type="match status" value="1"/>
</dbReference>
<accession>A0A4P9YMU5</accession>
<feature type="transmembrane region" description="Helical" evidence="8">
    <location>
        <begin position="12"/>
        <end position="37"/>
    </location>
</feature>
<dbReference type="Pfam" id="PF00097">
    <property type="entry name" value="zf-C3HC4"/>
    <property type="match status" value="1"/>
</dbReference>
<evidence type="ECO:0000313" key="11">
    <source>
        <dbReference type="Proteomes" id="UP000281549"/>
    </source>
</evidence>
<evidence type="ECO:0000256" key="2">
    <source>
        <dbReference type="ARBA" id="ARBA00022490"/>
    </source>
</evidence>
<dbReference type="InterPro" id="IPR018957">
    <property type="entry name" value="Znf_C3HC4_RING-type"/>
</dbReference>
<evidence type="ECO:0000256" key="3">
    <source>
        <dbReference type="ARBA" id="ARBA00022723"/>
    </source>
</evidence>
<keyword evidence="2" id="KW-0963">Cytoplasm</keyword>
<dbReference type="PANTHER" id="PTHR12983:SF9">
    <property type="entry name" value="E3 UBIQUITIN-PROTEIN LIGASE RNF10"/>
    <property type="match status" value="1"/>
</dbReference>
<sequence>MSLDEKGFPFQRTGIIPCFSIFSFIGLLFVFIFMLTIGDQSTSSSHNNTPRKISMNHLLNFQLPDRELSSSPSQPRKPKNYQAFRKERYVQANFRFVLRSNQDYKVHLLDPDIEIPWNNILQVIIDTTEEPKCPICLEYPVAPTFTRCGHTFCSCCLSRYLSLNEKSWRKCPMCYETINPRDLKRATYNVITPVCLDSLQKFTLMTRDQGSTICLPSKQFEVVKKNRIPSALFQPAFGYSKLLIGNQAHEKEILSRDLSSLLAYKDECLSCKELGPIPALDILIQKINNQLEKIVLKKPLDVVSSPTIVPAKCNQSTDDIFKLDEETNSVSRPLSNTSYHFYQAANGQFYFFHPLDIKILKQEFINYSDFPQDIEIKVIDIEDTIMTPELKKRFKYLAHLPNNCEISFCQVDLSTIVSAKTLDLFQSEINQRNAKLFAKMKKKEKGKNEKKSTLGAEPGDNYSPEYRSSPKLCTSLPNALTDFPLLPSTSKGSNTIVNNTEPSSFVKALSSSPVSSNSIDPIFNDSRWTEPQEIGKKKKKVLLMSTGANRKY</sequence>
<evidence type="ECO:0000259" key="9">
    <source>
        <dbReference type="PROSITE" id="PS50089"/>
    </source>
</evidence>
<keyword evidence="4 6" id="KW-0863">Zinc-finger</keyword>
<dbReference type="GO" id="GO:0008270">
    <property type="term" value="F:zinc ion binding"/>
    <property type="evidence" value="ECO:0007669"/>
    <property type="project" value="UniProtKB-KW"/>
</dbReference>
<dbReference type="InterPro" id="IPR039739">
    <property type="entry name" value="MAG2/RNF10"/>
</dbReference>
<feature type="region of interest" description="Disordered" evidence="7">
    <location>
        <begin position="508"/>
        <end position="531"/>
    </location>
</feature>
<dbReference type="PANTHER" id="PTHR12983">
    <property type="entry name" value="RING FINGER 10 FAMILY MEMBER"/>
    <property type="match status" value="1"/>
</dbReference>
<evidence type="ECO:0000256" key="4">
    <source>
        <dbReference type="ARBA" id="ARBA00022771"/>
    </source>
</evidence>
<keyword evidence="8" id="KW-1133">Transmembrane helix</keyword>
<feature type="region of interest" description="Disordered" evidence="7">
    <location>
        <begin position="440"/>
        <end position="468"/>
    </location>
</feature>
<gene>
    <name evidence="10" type="ORF">ROZALSC1DRAFT_27513</name>
</gene>
<organism evidence="10 11">
    <name type="scientific">Rozella allomycis (strain CSF55)</name>
    <dbReference type="NCBI Taxonomy" id="988480"/>
    <lineage>
        <taxon>Eukaryota</taxon>
        <taxon>Fungi</taxon>
        <taxon>Fungi incertae sedis</taxon>
        <taxon>Cryptomycota</taxon>
        <taxon>Cryptomycota incertae sedis</taxon>
        <taxon>Rozella</taxon>
    </lineage>
</organism>